<dbReference type="EMBL" id="BMLT01000010">
    <property type="protein sequence ID" value="GGO86065.1"/>
    <property type="molecule type" value="Genomic_DNA"/>
</dbReference>
<dbReference type="SUPFAM" id="SSF103025">
    <property type="entry name" value="Folate-binding domain"/>
    <property type="match status" value="1"/>
</dbReference>
<dbReference type="NCBIfam" id="TIGR03317">
    <property type="entry name" value="ygfZ_signature"/>
    <property type="match status" value="1"/>
</dbReference>
<comment type="caution">
    <text evidence="1">The sequence shown here is derived from an EMBL/GenBank/DDBJ whole genome shotgun (WGS) entry which is preliminary data.</text>
</comment>
<dbReference type="Proteomes" id="UP000599578">
    <property type="component" value="Unassembled WGS sequence"/>
</dbReference>
<dbReference type="InterPro" id="IPR045179">
    <property type="entry name" value="YgfZ/GcvT"/>
</dbReference>
<dbReference type="Gene3D" id="2.40.30.160">
    <property type="match status" value="1"/>
</dbReference>
<organism evidence="1 2">
    <name type="scientific">Marinobacterium nitratireducens</name>
    <dbReference type="NCBI Taxonomy" id="518897"/>
    <lineage>
        <taxon>Bacteria</taxon>
        <taxon>Pseudomonadati</taxon>
        <taxon>Pseudomonadota</taxon>
        <taxon>Gammaproteobacteria</taxon>
        <taxon>Oceanospirillales</taxon>
        <taxon>Oceanospirillaceae</taxon>
        <taxon>Marinobacterium</taxon>
    </lineage>
</organism>
<dbReference type="Gene3D" id="3.30.70.1630">
    <property type="match status" value="1"/>
</dbReference>
<evidence type="ECO:0000313" key="1">
    <source>
        <dbReference type="EMBL" id="GGO86065.1"/>
    </source>
</evidence>
<evidence type="ECO:0000313" key="2">
    <source>
        <dbReference type="Proteomes" id="UP000599578"/>
    </source>
</evidence>
<dbReference type="GO" id="GO:0016226">
    <property type="term" value="P:iron-sulfur cluster assembly"/>
    <property type="evidence" value="ECO:0007669"/>
    <property type="project" value="TreeGrafter"/>
</dbReference>
<dbReference type="RefSeq" id="WP_188862009.1">
    <property type="nucleotide sequence ID" value="NZ_BMLT01000010.1"/>
</dbReference>
<dbReference type="InterPro" id="IPR029043">
    <property type="entry name" value="GcvT/YgfZ_C"/>
</dbReference>
<dbReference type="SUPFAM" id="SSF101790">
    <property type="entry name" value="Aminomethyltransferase beta-barrel domain"/>
    <property type="match status" value="1"/>
</dbReference>
<name>A0A917ZM86_9GAMM</name>
<dbReference type="PANTHER" id="PTHR22602">
    <property type="entry name" value="TRANSFERASE CAF17, MITOCHONDRIAL-RELATED"/>
    <property type="match status" value="1"/>
</dbReference>
<proteinExistence type="predicted"/>
<dbReference type="Gene3D" id="3.30.70.1400">
    <property type="entry name" value="Aminomethyltransferase beta-barrel domains"/>
    <property type="match status" value="1"/>
</dbReference>
<protein>
    <submittedName>
        <fullName evidence="1">tRNA-modifying protein YgfZ</fullName>
    </submittedName>
</protein>
<accession>A0A917ZM86</accession>
<dbReference type="InterPro" id="IPR017703">
    <property type="entry name" value="YgfZ/GCV_T_CS"/>
</dbReference>
<dbReference type="AlphaFoldDB" id="A0A917ZM86"/>
<gene>
    <name evidence="1" type="ORF">GCM10011348_36040</name>
</gene>
<reference evidence="1 2" key="1">
    <citation type="journal article" date="2014" name="Int. J. Syst. Evol. Microbiol.">
        <title>Complete genome sequence of Corynebacterium casei LMG S-19264T (=DSM 44701T), isolated from a smear-ripened cheese.</title>
        <authorList>
            <consortium name="US DOE Joint Genome Institute (JGI-PGF)"/>
            <person name="Walter F."/>
            <person name="Albersmeier A."/>
            <person name="Kalinowski J."/>
            <person name="Ruckert C."/>
        </authorList>
    </citation>
    <scope>NUCLEOTIDE SEQUENCE [LARGE SCALE GENOMIC DNA]</scope>
    <source>
        <strain evidence="1 2">CGMCC 1.7286</strain>
    </source>
</reference>
<sequence length="343" mass="37467">MSDWLDKVQALGATLNDEGTRVIGVDDRESETRVTPLLHLGLMSITGPDAEKFLQGQISCDMQDVSALGSRLGAHCNIKGHMHSLFRLMRVQDGFWLRCQRDLLSGSAALLQKYMIFSKAEAKDLRDDIVGLGCSGPGAAVLVEKVLGQVPSEVDGTYASEGMLAVRVPGKRFEIWLPREDALKKLPELVEFAPLGTSDDWELGEIRAGVPDLRPETVETFIPQMTNLQALHGVSFTKGCYTGQEIVTRLQHRGQLKRPMYRARVAADTAPMPGTALHSADKENIGQVVIAAPAGDGEFELLAVIVKDLAETTPVLLGSQRGPALEILDLPYQLDPELFQSKR</sequence>
<dbReference type="PANTHER" id="PTHR22602:SF0">
    <property type="entry name" value="TRANSFERASE CAF17, MITOCHONDRIAL-RELATED"/>
    <property type="match status" value="1"/>
</dbReference>
<keyword evidence="2" id="KW-1185">Reference proteome</keyword>